<dbReference type="GO" id="GO:0005634">
    <property type="term" value="C:nucleus"/>
    <property type="evidence" value="ECO:0007669"/>
    <property type="project" value="UniProtKB-SubCell"/>
</dbReference>
<dbReference type="Pfam" id="PF00397">
    <property type="entry name" value="WW"/>
    <property type="match status" value="2"/>
</dbReference>
<evidence type="ECO:0000313" key="8">
    <source>
        <dbReference type="Proteomes" id="UP001515480"/>
    </source>
</evidence>
<feature type="region of interest" description="Disordered" evidence="5">
    <location>
        <begin position="152"/>
        <end position="221"/>
    </location>
</feature>
<evidence type="ECO:0000256" key="2">
    <source>
        <dbReference type="ARBA" id="ARBA00004496"/>
    </source>
</evidence>
<dbReference type="GO" id="GO:0003713">
    <property type="term" value="F:transcription coactivator activity"/>
    <property type="evidence" value="ECO:0007669"/>
    <property type="project" value="TreeGrafter"/>
</dbReference>
<evidence type="ECO:0000256" key="5">
    <source>
        <dbReference type="SAM" id="MobiDB-lite"/>
    </source>
</evidence>
<dbReference type="InterPro" id="IPR036020">
    <property type="entry name" value="WW_dom_sf"/>
</dbReference>
<dbReference type="GO" id="GO:0045944">
    <property type="term" value="P:positive regulation of transcription by RNA polymerase II"/>
    <property type="evidence" value="ECO:0007669"/>
    <property type="project" value="TreeGrafter"/>
</dbReference>
<feature type="compositionally biased region" description="Basic and acidic residues" evidence="5">
    <location>
        <begin position="88"/>
        <end position="97"/>
    </location>
</feature>
<keyword evidence="8" id="KW-1185">Reference proteome</keyword>
<evidence type="ECO:0000256" key="1">
    <source>
        <dbReference type="ARBA" id="ARBA00004123"/>
    </source>
</evidence>
<evidence type="ECO:0000313" key="7">
    <source>
        <dbReference type="EMBL" id="KAL1499419.1"/>
    </source>
</evidence>
<evidence type="ECO:0000256" key="4">
    <source>
        <dbReference type="ARBA" id="ARBA00023242"/>
    </source>
</evidence>
<comment type="caution">
    <text evidence="7">The sequence shown here is derived from an EMBL/GenBank/DDBJ whole genome shotgun (WGS) entry which is preliminary data.</text>
</comment>
<dbReference type="AlphaFoldDB" id="A0AB34IGV8"/>
<dbReference type="GO" id="GO:0035329">
    <property type="term" value="P:hippo signaling"/>
    <property type="evidence" value="ECO:0007669"/>
    <property type="project" value="TreeGrafter"/>
</dbReference>
<protein>
    <recommendedName>
        <fullName evidence="6">WW domain-containing protein</fullName>
    </recommendedName>
</protein>
<reference evidence="7 8" key="1">
    <citation type="journal article" date="2024" name="Science">
        <title>Giant polyketide synthase enzymes in the biosynthesis of giant marine polyether toxins.</title>
        <authorList>
            <person name="Fallon T.R."/>
            <person name="Shende V.V."/>
            <person name="Wierzbicki I.H."/>
            <person name="Pendleton A.L."/>
            <person name="Watervoot N.F."/>
            <person name="Auber R.P."/>
            <person name="Gonzalez D.J."/>
            <person name="Wisecaver J.H."/>
            <person name="Moore B.S."/>
        </authorList>
    </citation>
    <scope>NUCLEOTIDE SEQUENCE [LARGE SCALE GENOMIC DNA]</scope>
    <source>
        <strain evidence="7 8">12B1</strain>
    </source>
</reference>
<gene>
    <name evidence="7" type="ORF">AB1Y20_011624</name>
</gene>
<feature type="domain" description="WW" evidence="6">
    <location>
        <begin position="90"/>
        <end position="123"/>
    </location>
</feature>
<feature type="domain" description="WW" evidence="6">
    <location>
        <begin position="295"/>
        <end position="329"/>
    </location>
</feature>
<feature type="compositionally biased region" description="Acidic residues" evidence="5">
    <location>
        <begin position="154"/>
        <end position="172"/>
    </location>
</feature>
<dbReference type="CDD" id="cd00201">
    <property type="entry name" value="WW"/>
    <property type="match status" value="2"/>
</dbReference>
<keyword evidence="4" id="KW-0539">Nucleus</keyword>
<dbReference type="PANTHER" id="PTHR17616">
    <property type="entry name" value="YES-ASSOCIATED PROTEIN YAP1 FAMILY MEMBER"/>
    <property type="match status" value="1"/>
</dbReference>
<comment type="subcellular location">
    <subcellularLocation>
        <location evidence="2">Cytoplasm</location>
    </subcellularLocation>
    <subcellularLocation>
        <location evidence="1">Nucleus</location>
    </subcellularLocation>
</comment>
<dbReference type="GO" id="GO:0005737">
    <property type="term" value="C:cytoplasm"/>
    <property type="evidence" value="ECO:0007669"/>
    <property type="project" value="UniProtKB-SubCell"/>
</dbReference>
<dbReference type="PROSITE" id="PS50020">
    <property type="entry name" value="WW_DOMAIN_2"/>
    <property type="match status" value="3"/>
</dbReference>
<dbReference type="SMART" id="SM00456">
    <property type="entry name" value="WW"/>
    <property type="match status" value="3"/>
</dbReference>
<dbReference type="Proteomes" id="UP001515480">
    <property type="component" value="Unassembled WGS sequence"/>
</dbReference>
<dbReference type="PANTHER" id="PTHR17616:SF8">
    <property type="entry name" value="TRANSCRIPTIONAL COACTIVATOR YORKIE"/>
    <property type="match status" value="1"/>
</dbReference>
<evidence type="ECO:0000256" key="3">
    <source>
        <dbReference type="ARBA" id="ARBA00022490"/>
    </source>
</evidence>
<accession>A0AB34IGV8</accession>
<proteinExistence type="predicted"/>
<feature type="domain" description="WW" evidence="6">
    <location>
        <begin position="122"/>
        <end position="156"/>
    </location>
</feature>
<dbReference type="PROSITE" id="PS01159">
    <property type="entry name" value="WW_DOMAIN_1"/>
    <property type="match status" value="2"/>
</dbReference>
<organism evidence="7 8">
    <name type="scientific">Prymnesium parvum</name>
    <name type="common">Toxic golden alga</name>
    <dbReference type="NCBI Taxonomy" id="97485"/>
    <lineage>
        <taxon>Eukaryota</taxon>
        <taxon>Haptista</taxon>
        <taxon>Haptophyta</taxon>
        <taxon>Prymnesiophyceae</taxon>
        <taxon>Prymnesiales</taxon>
        <taxon>Prymnesiaceae</taxon>
        <taxon>Prymnesium</taxon>
    </lineage>
</organism>
<name>A0AB34IGV8_PRYPA</name>
<keyword evidence="3" id="KW-0963">Cytoplasm</keyword>
<evidence type="ECO:0000259" key="6">
    <source>
        <dbReference type="PROSITE" id="PS50020"/>
    </source>
</evidence>
<sequence length="363" mass="40899">MPPGALERRNSKRIATRQNSAPYPAPDASKTGETGLTKYMEDTTLDWNEKSSDTMAETSVASAEKSAPAPEKSRRTLSFRKRSLTGSSKEKLPRNWKKAKEKDGTVYYINTITQRRCHEVPPELPKGWREALHKESGRVYYYHKATRMSTFELPTEEDIRGEDDEDGDDDEPPPAPEGIFSRTMTLLRGKKDKDDISRTSTMTRRSFRPGSKAEKEEKAASSSGAQKTVFISCSSLIKEVKLCVGEEHQKALDTLYEKLTSHQLPAEQAVKHLMQLVGSTVVQQAGLSVMNSQKGTLPHGWLEYIDEVSGRPYYYNVHNKVTTWYKPSFESTPPPPPMPTNSCDEINIQYELETHNVAMTGFI</sequence>
<dbReference type="InterPro" id="IPR001202">
    <property type="entry name" value="WW_dom"/>
</dbReference>
<feature type="region of interest" description="Disordered" evidence="5">
    <location>
        <begin position="1"/>
        <end position="97"/>
    </location>
</feature>
<dbReference type="EMBL" id="JBGBPQ010000025">
    <property type="protein sequence ID" value="KAL1499419.1"/>
    <property type="molecule type" value="Genomic_DNA"/>
</dbReference>
<dbReference type="Gene3D" id="2.20.70.10">
    <property type="match status" value="3"/>
</dbReference>
<dbReference type="InterPro" id="IPR051583">
    <property type="entry name" value="YAP1"/>
</dbReference>
<dbReference type="SUPFAM" id="SSF51045">
    <property type="entry name" value="WW domain"/>
    <property type="match status" value="3"/>
</dbReference>